<feature type="signal peptide" evidence="2">
    <location>
        <begin position="1"/>
        <end position="20"/>
    </location>
</feature>
<protein>
    <recommendedName>
        <fullName evidence="5">DUF839 domain-containing protein</fullName>
    </recommendedName>
</protein>
<evidence type="ECO:0000256" key="2">
    <source>
        <dbReference type="SAM" id="SignalP"/>
    </source>
</evidence>
<sequence length="656" mass="68409">MRSRSSFALASVIGLMAAGAVVGVTTDASSATSQHSPSPARYVGERAPLATQAKAPAATGLPTPGDALGGNETKSPEVEARQNSPQGGSNVLNGKVRPPSAASVPVTQNPNGVTSSFEGSNHFDSRYSDGGNAFSGEPPDQGLCVGGDYVFEIVNSVVQVYTKSGTPLIAGTKAFPDGPSVGLSLNEFYELPPAIVRPSGPYGPFMFDTACLYDPTTDRWFVTSANLDQDPTTGDFTGTNQVWLAVSETDDPLGAWQIWSIDTTNNGENGTPDHGCLEAACFGDYPQIGMDAHGFYITTNEFEFFGDGFNGAQVYALSKDDLVAGVEDPTMQMFENVPTSSYNDLSYTMQPVNALPAEWATSQGGTMYFGMSGSPFTAGLARSIALYSLTNTSSLDTDSPDLALEETSVATQPYATPGFAQQQNGPTPLLDCVNSVSCIGVRYPSIKSPSVLDAGNSGKVYGAWLHDGDVYLTTGTPLTGSGAAWYNTNNGAWKAIKQRTGVAWFVLHPSQSGALSASLGGNGYVAVQGANLTYPSIAVGPTGAGAIGATLAGPSYYPSAAVARFRAGQAPERVQVTGQGVGPNDGFTATGEGGYDPRWGDYGAATVTPDGTMWFASEYTASQCTDAEFALDTTCGYRRSFYANWSTHITAVQPLG</sequence>
<keyword evidence="4" id="KW-1185">Reference proteome</keyword>
<evidence type="ECO:0000313" key="4">
    <source>
        <dbReference type="Proteomes" id="UP001596087"/>
    </source>
</evidence>
<name>A0ABW0BEW4_9ACTN</name>
<dbReference type="EMBL" id="JBHSKD010000002">
    <property type="protein sequence ID" value="MFC5175331.1"/>
    <property type="molecule type" value="Genomic_DNA"/>
</dbReference>
<keyword evidence="2" id="KW-0732">Signal</keyword>
<proteinExistence type="predicted"/>
<feature type="chain" id="PRO_5046163835" description="DUF839 domain-containing protein" evidence="2">
    <location>
        <begin position="21"/>
        <end position="656"/>
    </location>
</feature>
<dbReference type="Proteomes" id="UP001596087">
    <property type="component" value="Unassembled WGS sequence"/>
</dbReference>
<accession>A0ABW0BEW4</accession>
<evidence type="ECO:0000313" key="3">
    <source>
        <dbReference type="EMBL" id="MFC5175331.1"/>
    </source>
</evidence>
<feature type="compositionally biased region" description="Low complexity" evidence="1">
    <location>
        <begin position="47"/>
        <end position="59"/>
    </location>
</feature>
<dbReference type="RefSeq" id="WP_378585922.1">
    <property type="nucleotide sequence ID" value="NZ_JBHSKD010000002.1"/>
</dbReference>
<comment type="caution">
    <text evidence="3">The sequence shown here is derived from an EMBL/GenBank/DDBJ whole genome shotgun (WGS) entry which is preliminary data.</text>
</comment>
<organism evidence="3 4">
    <name type="scientific">Nocardioides taihuensis</name>
    <dbReference type="NCBI Taxonomy" id="1835606"/>
    <lineage>
        <taxon>Bacteria</taxon>
        <taxon>Bacillati</taxon>
        <taxon>Actinomycetota</taxon>
        <taxon>Actinomycetes</taxon>
        <taxon>Propionibacteriales</taxon>
        <taxon>Nocardioidaceae</taxon>
        <taxon>Nocardioides</taxon>
    </lineage>
</organism>
<feature type="compositionally biased region" description="Polar residues" evidence="1">
    <location>
        <begin position="81"/>
        <end position="92"/>
    </location>
</feature>
<gene>
    <name evidence="3" type="ORF">ACFPGP_01525</name>
</gene>
<evidence type="ECO:0000256" key="1">
    <source>
        <dbReference type="SAM" id="MobiDB-lite"/>
    </source>
</evidence>
<feature type="compositionally biased region" description="Polar residues" evidence="1">
    <location>
        <begin position="105"/>
        <end position="119"/>
    </location>
</feature>
<feature type="region of interest" description="Disordered" evidence="1">
    <location>
        <begin position="25"/>
        <end position="139"/>
    </location>
</feature>
<feature type="compositionally biased region" description="Polar residues" evidence="1">
    <location>
        <begin position="27"/>
        <end position="37"/>
    </location>
</feature>
<evidence type="ECO:0008006" key="5">
    <source>
        <dbReference type="Google" id="ProtNLM"/>
    </source>
</evidence>
<reference evidence="4" key="1">
    <citation type="journal article" date="2019" name="Int. J. Syst. Evol. Microbiol.">
        <title>The Global Catalogue of Microorganisms (GCM) 10K type strain sequencing project: providing services to taxonomists for standard genome sequencing and annotation.</title>
        <authorList>
            <consortium name="The Broad Institute Genomics Platform"/>
            <consortium name="The Broad Institute Genome Sequencing Center for Infectious Disease"/>
            <person name="Wu L."/>
            <person name="Ma J."/>
        </authorList>
    </citation>
    <scope>NUCLEOTIDE SEQUENCE [LARGE SCALE GENOMIC DNA]</scope>
    <source>
        <strain evidence="4">DFY41</strain>
    </source>
</reference>